<keyword evidence="3" id="KW-1185">Reference proteome</keyword>
<accession>A0A9E7N371</accession>
<keyword evidence="1" id="KW-1133">Transmembrane helix</keyword>
<dbReference type="RefSeq" id="YP_010738461.1">
    <property type="nucleotide sequence ID" value="NC_073027.1"/>
</dbReference>
<reference evidence="2" key="1">
    <citation type="submission" date="2022-03" db="EMBL/GenBank/DDBJ databases">
        <authorList>
            <person name="Xu M."/>
        </authorList>
    </citation>
    <scope>NUCLEOTIDE SEQUENCE</scope>
</reference>
<dbReference type="GeneID" id="79585832"/>
<evidence type="ECO:0000313" key="2">
    <source>
        <dbReference type="EMBL" id="UTC28006.1"/>
    </source>
</evidence>
<keyword evidence="1" id="KW-0472">Membrane</keyword>
<evidence type="ECO:0000256" key="1">
    <source>
        <dbReference type="SAM" id="Phobius"/>
    </source>
</evidence>
<dbReference type="Proteomes" id="UP001056518">
    <property type="component" value="Segment"/>
</dbReference>
<protein>
    <submittedName>
        <fullName evidence="2">Uncharacterized protein</fullName>
    </submittedName>
</protein>
<dbReference type="KEGG" id="vg:79585832"/>
<feature type="transmembrane region" description="Helical" evidence="1">
    <location>
        <begin position="6"/>
        <end position="24"/>
    </location>
</feature>
<organism evidence="2 3">
    <name type="scientific">Stenotrophomonas phage A1432</name>
    <dbReference type="NCBI Taxonomy" id="2930315"/>
    <lineage>
        <taxon>Viruses</taxon>
        <taxon>Duplodnaviria</taxon>
        <taxon>Heunggongvirae</taxon>
        <taxon>Uroviricota</taxon>
        <taxon>Caudoviricetes</taxon>
        <taxon>Mesyanzhinovviridae</taxon>
        <taxon>Bradleyvirinae</taxon>
        <taxon>Ghuizhouvirus</taxon>
        <taxon>Ghuizhouvirus A1432</taxon>
    </lineage>
</organism>
<dbReference type="EMBL" id="ON005621">
    <property type="protein sequence ID" value="UTC28006.1"/>
    <property type="molecule type" value="Genomic_DNA"/>
</dbReference>
<sequence length="103" mass="12353">MSLSTLLAYAAVTLLVILIAYVMAPKPWEAPQLRIITNITGSYFRVQRRVWYPWGYQWIDTRYFRSVGGDHAFLYMTRELAEEEVAEIIRRYELRHPRNWKND</sequence>
<keyword evidence="1" id="KW-0812">Transmembrane</keyword>
<name>A0A9E7N371_9CAUD</name>
<evidence type="ECO:0000313" key="3">
    <source>
        <dbReference type="Proteomes" id="UP001056518"/>
    </source>
</evidence>
<proteinExistence type="predicted"/>